<evidence type="ECO:0000259" key="8">
    <source>
        <dbReference type="Pfam" id="PF05916"/>
    </source>
</evidence>
<comment type="caution">
    <text evidence="10">The sequence shown here is derived from an EMBL/GenBank/DDBJ whole genome shotgun (WGS) entry which is preliminary data.</text>
</comment>
<evidence type="ECO:0000256" key="6">
    <source>
        <dbReference type="RuleBase" id="RU367161"/>
    </source>
</evidence>
<dbReference type="InterPro" id="IPR055221">
    <property type="entry name" value="PSF3_N"/>
</dbReference>
<dbReference type="InterPro" id="IPR038437">
    <property type="entry name" value="GINS_Psf3_sf"/>
</dbReference>
<evidence type="ECO:0000259" key="9">
    <source>
        <dbReference type="Pfam" id="PF22466"/>
    </source>
</evidence>
<evidence type="ECO:0000256" key="1">
    <source>
        <dbReference type="ARBA" id="ARBA00004123"/>
    </source>
</evidence>
<feature type="domain" description="GINS subunit" evidence="8">
    <location>
        <begin position="87"/>
        <end position="180"/>
    </location>
</feature>
<feature type="region of interest" description="Disordered" evidence="7">
    <location>
        <begin position="182"/>
        <end position="206"/>
    </location>
</feature>
<proteinExistence type="inferred from homology"/>
<organism evidence="10 11">
    <name type="scientific">Clavelina lepadiformis</name>
    <name type="common">Light-bulb sea squirt</name>
    <name type="synonym">Ascidia lepadiformis</name>
    <dbReference type="NCBI Taxonomy" id="159417"/>
    <lineage>
        <taxon>Eukaryota</taxon>
        <taxon>Metazoa</taxon>
        <taxon>Chordata</taxon>
        <taxon>Tunicata</taxon>
        <taxon>Ascidiacea</taxon>
        <taxon>Aplousobranchia</taxon>
        <taxon>Clavelinidae</taxon>
        <taxon>Clavelina</taxon>
    </lineage>
</organism>
<feature type="compositionally biased region" description="Basic residues" evidence="7">
    <location>
        <begin position="196"/>
        <end position="206"/>
    </location>
</feature>
<dbReference type="PANTHER" id="PTHR22768:SF0">
    <property type="entry name" value="DNA REPLICATION COMPLEX GINS PROTEIN PSF3"/>
    <property type="match status" value="1"/>
</dbReference>
<feature type="domain" description="DNA replication complex GINS protein PSF3 N-terminal" evidence="9">
    <location>
        <begin position="17"/>
        <end position="68"/>
    </location>
</feature>
<keyword evidence="3 6" id="KW-0235">DNA replication</keyword>
<comment type="function">
    <text evidence="5">Required for correct functioning of the GINS complex, a complex that plays an essential role in the initiation of DNA replication, and progression of DNA replication forks. GINS complex is a core component of CDC45-MCM-GINS (CMG) helicase, the molecular machine that unwinds template DNA during replication, and around which the replisome is built.</text>
</comment>
<dbReference type="Pfam" id="PF05916">
    <property type="entry name" value="Sld5"/>
    <property type="match status" value="1"/>
</dbReference>
<name>A0ABP0GLR6_CLALP</name>
<evidence type="ECO:0000313" key="10">
    <source>
        <dbReference type="EMBL" id="CAK8692662.1"/>
    </source>
</evidence>
<gene>
    <name evidence="10" type="ORF">CVLEPA_LOCUS25914</name>
</gene>
<dbReference type="Proteomes" id="UP001642483">
    <property type="component" value="Unassembled WGS sequence"/>
</dbReference>
<dbReference type="Gene3D" id="1.20.58.2050">
    <property type="match status" value="1"/>
</dbReference>
<dbReference type="EMBL" id="CAWYQH010000130">
    <property type="protein sequence ID" value="CAK8692662.1"/>
    <property type="molecule type" value="Genomic_DNA"/>
</dbReference>
<evidence type="ECO:0000256" key="2">
    <source>
        <dbReference type="ARBA" id="ARBA00006343"/>
    </source>
</evidence>
<evidence type="ECO:0000256" key="7">
    <source>
        <dbReference type="SAM" id="MobiDB-lite"/>
    </source>
</evidence>
<dbReference type="CDD" id="cd11713">
    <property type="entry name" value="GINS_A_psf3"/>
    <property type="match status" value="1"/>
</dbReference>
<comment type="function">
    <text evidence="6">The GINS complex plays an essential role in the initiation of DNA replication.</text>
</comment>
<evidence type="ECO:0000313" key="11">
    <source>
        <dbReference type="Proteomes" id="UP001642483"/>
    </source>
</evidence>
<dbReference type="InterPro" id="IPR021151">
    <property type="entry name" value="GINS_A"/>
</dbReference>
<dbReference type="SUPFAM" id="SSF158573">
    <property type="entry name" value="GINS helical bundle-like"/>
    <property type="match status" value="1"/>
</dbReference>
<keyword evidence="11" id="KW-1185">Reference proteome</keyword>
<keyword evidence="4 6" id="KW-0539">Nucleus</keyword>
<evidence type="ECO:0000256" key="4">
    <source>
        <dbReference type="ARBA" id="ARBA00023242"/>
    </source>
</evidence>
<dbReference type="InterPro" id="IPR036224">
    <property type="entry name" value="GINS_bundle-like_dom_sf"/>
</dbReference>
<comment type="similarity">
    <text evidence="2 6">Belongs to the GINS3/PSF3 family.</text>
</comment>
<dbReference type="InterPro" id="IPR010492">
    <property type="entry name" value="GINS_Psf3"/>
</dbReference>
<evidence type="ECO:0000256" key="5">
    <source>
        <dbReference type="ARBA" id="ARBA00045258"/>
    </source>
</evidence>
<evidence type="ECO:0000256" key="3">
    <source>
        <dbReference type="ARBA" id="ARBA00022705"/>
    </source>
</evidence>
<protein>
    <recommendedName>
        <fullName evidence="6">DNA replication complex GINS protein PSF3</fullName>
    </recommendedName>
</protein>
<accession>A0ABP0GLR6</accession>
<sequence length="206" mass="23935">MDVSHKSSSGMLQDYMSIDDILMSSERLPSVFLVPVKGLGFLDASTNKKDIAVGTKMDLPLWLVLSLAHPRKKFISFDYTKPYKGTYREILKADASVVDLHKIGPFFYAFGQQLLTLNHNESLQMAKCLVLTFMERFRKIMDWSVNAYEHDNSERQEKLDEVERNLFKLGQKSLQSFQQWEMGESRKLSSSELVSRHRKRKRDMSE</sequence>
<reference evidence="10 11" key="1">
    <citation type="submission" date="2024-02" db="EMBL/GenBank/DDBJ databases">
        <authorList>
            <person name="Daric V."/>
            <person name="Darras S."/>
        </authorList>
    </citation>
    <scope>NUCLEOTIDE SEQUENCE [LARGE SCALE GENOMIC DNA]</scope>
</reference>
<dbReference type="CDD" id="cd21693">
    <property type="entry name" value="GINS_B_Psf3"/>
    <property type="match status" value="1"/>
</dbReference>
<dbReference type="SUPFAM" id="SSF160059">
    <property type="entry name" value="PriA/YqbF domain"/>
    <property type="match status" value="1"/>
</dbReference>
<dbReference type="PANTHER" id="PTHR22768">
    <property type="entry name" value="DNA REPLICATION COMPLEX GINS PROTEIN PSF3"/>
    <property type="match status" value="1"/>
</dbReference>
<dbReference type="Pfam" id="PF22466">
    <property type="entry name" value="PSF3_N"/>
    <property type="match status" value="1"/>
</dbReference>
<comment type="subunit">
    <text evidence="6">Component of the GINS complex.</text>
</comment>
<comment type="subcellular location">
    <subcellularLocation>
        <location evidence="1 6">Nucleus</location>
    </subcellularLocation>
</comment>